<dbReference type="Proteomes" id="UP000249739">
    <property type="component" value="Unassembled WGS sequence"/>
</dbReference>
<dbReference type="Pfam" id="PF01494">
    <property type="entry name" value="FAD_binding_3"/>
    <property type="match status" value="1"/>
</dbReference>
<dbReference type="UniPathway" id="UPA00232"/>
<dbReference type="EMBL" id="QFOT01000001">
    <property type="protein sequence ID" value="PZP57465.1"/>
    <property type="molecule type" value="Genomic_DNA"/>
</dbReference>
<comment type="cofactor">
    <cofactor evidence="1">
        <name>FAD</name>
        <dbReference type="ChEBI" id="CHEBI:57692"/>
    </cofactor>
</comment>
<dbReference type="GO" id="GO:0110142">
    <property type="term" value="C:ubiquinone biosynthesis complex"/>
    <property type="evidence" value="ECO:0007669"/>
    <property type="project" value="UniProtKB-ARBA"/>
</dbReference>
<comment type="similarity">
    <text evidence="3">Belongs to the UbiH/COQ6 family.</text>
</comment>
<keyword evidence="7" id="KW-0503">Monooxygenase</keyword>
<dbReference type="FunFam" id="3.50.50.60:FF:000021">
    <property type="entry name" value="Ubiquinone biosynthesis monooxygenase COQ6"/>
    <property type="match status" value="1"/>
</dbReference>
<sequence>MSSLRKQGSLCKICKAAYVPHMAKSKNNYDIIIVGGGLSGLTLACLLGTHNFSVLCLDRDVPANNNANARATVLSHGTSLVLKEAGLWDKIEPLACPIYKIDILDGNSPVLMDFLSSDVGGKAFGHNIENSLLLNLLEQKIKKLKTVNHLTSTEIADIRTDDAAAYITTKDKKKYSAPLLIGADGRNSFIRKFLNITTHGWNYEQTAIVAILEHKNPHNNVAIEHFRSEGPLAILPLSNDATGNHRSTLVWTVETRNAKSFLDMDEDVFNTAIAARIPHSYGRITLVSKRMSYPLSLQHAHHYIGNRIALIADAAHGMHPIAGQGLNMGMRDIKSLSDILIDARNTKKDFGSDSILTKYQRARHFDNMTMMAATDALNKLFSNDLPFVGHLRRIGVAAINKIPPAKRFFMHQAMGLKSRRHCEKR</sequence>
<evidence type="ECO:0000256" key="7">
    <source>
        <dbReference type="ARBA" id="ARBA00023033"/>
    </source>
</evidence>
<keyword evidence="4" id="KW-0285">Flavoprotein</keyword>
<protein>
    <submittedName>
        <fullName evidence="9">Ubiquinone biosynthesis protein</fullName>
    </submittedName>
</protein>
<evidence type="ECO:0000256" key="2">
    <source>
        <dbReference type="ARBA" id="ARBA00004749"/>
    </source>
</evidence>
<name>A0A2W5FND0_9BACT</name>
<evidence type="ECO:0000256" key="5">
    <source>
        <dbReference type="ARBA" id="ARBA00022827"/>
    </source>
</evidence>
<reference evidence="9 10" key="1">
    <citation type="submission" date="2017-08" db="EMBL/GenBank/DDBJ databases">
        <title>Infants hospitalized years apart are colonized by the same room-sourced microbial strains.</title>
        <authorList>
            <person name="Brooks B."/>
            <person name="Olm M.R."/>
            <person name="Firek B.A."/>
            <person name="Baker R."/>
            <person name="Thomas B.C."/>
            <person name="Morowitz M.J."/>
            <person name="Banfield J.F."/>
        </authorList>
    </citation>
    <scope>NUCLEOTIDE SEQUENCE [LARGE SCALE GENOMIC DNA]</scope>
    <source>
        <strain evidence="9">S2_006_000_R2_64</strain>
    </source>
</reference>
<evidence type="ECO:0000313" key="10">
    <source>
        <dbReference type="Proteomes" id="UP000249739"/>
    </source>
</evidence>
<dbReference type="PANTHER" id="PTHR43876:SF7">
    <property type="entry name" value="UBIQUINONE BIOSYNTHESIS MONOOXYGENASE COQ6, MITOCHONDRIAL"/>
    <property type="match status" value="1"/>
</dbReference>
<dbReference type="GO" id="GO:0016705">
    <property type="term" value="F:oxidoreductase activity, acting on paired donors, with incorporation or reduction of molecular oxygen"/>
    <property type="evidence" value="ECO:0007669"/>
    <property type="project" value="InterPro"/>
</dbReference>
<dbReference type="AlphaFoldDB" id="A0A2W5FND0"/>
<dbReference type="InterPro" id="IPR010971">
    <property type="entry name" value="UbiH/COQ6"/>
</dbReference>
<comment type="caution">
    <text evidence="9">The sequence shown here is derived from an EMBL/GenBank/DDBJ whole genome shotgun (WGS) entry which is preliminary data.</text>
</comment>
<dbReference type="InterPro" id="IPR051205">
    <property type="entry name" value="UbiH/COQ6_monooxygenase"/>
</dbReference>
<dbReference type="PROSITE" id="PS01304">
    <property type="entry name" value="UBIH"/>
    <property type="match status" value="1"/>
</dbReference>
<gene>
    <name evidence="9" type="ORF">DI586_00070</name>
</gene>
<dbReference type="PRINTS" id="PR00420">
    <property type="entry name" value="RNGMNOXGNASE"/>
</dbReference>
<accession>A0A2W5FND0</accession>
<evidence type="ECO:0000256" key="6">
    <source>
        <dbReference type="ARBA" id="ARBA00023002"/>
    </source>
</evidence>
<dbReference type="InterPro" id="IPR018168">
    <property type="entry name" value="Ubi_Hdrlase_CS"/>
</dbReference>
<organism evidence="9 10">
    <name type="scientific">Micavibrio aeruginosavorus</name>
    <dbReference type="NCBI Taxonomy" id="349221"/>
    <lineage>
        <taxon>Bacteria</taxon>
        <taxon>Pseudomonadati</taxon>
        <taxon>Bdellovibrionota</taxon>
        <taxon>Bdellovibrionia</taxon>
        <taxon>Bdellovibrionales</taxon>
        <taxon>Pseudobdellovibrionaceae</taxon>
        <taxon>Micavibrio</taxon>
    </lineage>
</organism>
<keyword evidence="5" id="KW-0274">FAD</keyword>
<evidence type="ECO:0000256" key="4">
    <source>
        <dbReference type="ARBA" id="ARBA00022630"/>
    </source>
</evidence>
<comment type="pathway">
    <text evidence="2">Cofactor biosynthesis; ubiquinone biosynthesis.</text>
</comment>
<dbReference type="Gene3D" id="3.50.50.60">
    <property type="entry name" value="FAD/NAD(P)-binding domain"/>
    <property type="match status" value="2"/>
</dbReference>
<proteinExistence type="inferred from homology"/>
<keyword evidence="9" id="KW-0830">Ubiquinone</keyword>
<dbReference type="GO" id="GO:0004497">
    <property type="term" value="F:monooxygenase activity"/>
    <property type="evidence" value="ECO:0007669"/>
    <property type="project" value="UniProtKB-KW"/>
</dbReference>
<feature type="domain" description="FAD-binding" evidence="8">
    <location>
        <begin position="29"/>
        <end position="365"/>
    </location>
</feature>
<dbReference type="GO" id="GO:0006744">
    <property type="term" value="P:ubiquinone biosynthetic process"/>
    <property type="evidence" value="ECO:0007669"/>
    <property type="project" value="UniProtKB-UniPathway"/>
</dbReference>
<keyword evidence="6" id="KW-0560">Oxidoreductase</keyword>
<evidence type="ECO:0000256" key="1">
    <source>
        <dbReference type="ARBA" id="ARBA00001974"/>
    </source>
</evidence>
<evidence type="ECO:0000313" key="9">
    <source>
        <dbReference type="EMBL" id="PZP57465.1"/>
    </source>
</evidence>
<dbReference type="InterPro" id="IPR002938">
    <property type="entry name" value="FAD-bd"/>
</dbReference>
<dbReference type="InterPro" id="IPR036188">
    <property type="entry name" value="FAD/NAD-bd_sf"/>
</dbReference>
<evidence type="ECO:0000259" key="8">
    <source>
        <dbReference type="Pfam" id="PF01494"/>
    </source>
</evidence>
<dbReference type="GO" id="GO:0071949">
    <property type="term" value="F:FAD binding"/>
    <property type="evidence" value="ECO:0007669"/>
    <property type="project" value="InterPro"/>
</dbReference>
<dbReference type="PANTHER" id="PTHR43876">
    <property type="entry name" value="UBIQUINONE BIOSYNTHESIS MONOOXYGENASE COQ6, MITOCHONDRIAL"/>
    <property type="match status" value="1"/>
</dbReference>
<dbReference type="NCBIfam" id="TIGR01988">
    <property type="entry name" value="Ubi-OHases"/>
    <property type="match status" value="1"/>
</dbReference>
<dbReference type="SUPFAM" id="SSF51905">
    <property type="entry name" value="FAD/NAD(P)-binding domain"/>
    <property type="match status" value="1"/>
</dbReference>
<evidence type="ECO:0000256" key="3">
    <source>
        <dbReference type="ARBA" id="ARBA00005349"/>
    </source>
</evidence>